<name>A0A5Q0LRP7_9ACTN</name>
<evidence type="ECO:0000256" key="2">
    <source>
        <dbReference type="SAM" id="SignalP"/>
    </source>
</evidence>
<dbReference type="PANTHER" id="PTHR38589:SF1">
    <property type="entry name" value="BLR0621 PROTEIN"/>
    <property type="match status" value="1"/>
</dbReference>
<feature type="region of interest" description="Disordered" evidence="1">
    <location>
        <begin position="25"/>
        <end position="61"/>
    </location>
</feature>
<gene>
    <name evidence="4" type="ORF">GFH48_36575</name>
</gene>
<organism evidence="4 5">
    <name type="scientific">Streptomyces fagopyri</name>
    <dbReference type="NCBI Taxonomy" id="2662397"/>
    <lineage>
        <taxon>Bacteria</taxon>
        <taxon>Bacillati</taxon>
        <taxon>Actinomycetota</taxon>
        <taxon>Actinomycetes</taxon>
        <taxon>Kitasatosporales</taxon>
        <taxon>Streptomycetaceae</taxon>
        <taxon>Streptomyces</taxon>
    </lineage>
</organism>
<evidence type="ECO:0000313" key="4">
    <source>
        <dbReference type="EMBL" id="QFZ79126.1"/>
    </source>
</evidence>
<evidence type="ECO:0000256" key="1">
    <source>
        <dbReference type="SAM" id="MobiDB-lite"/>
    </source>
</evidence>
<evidence type="ECO:0000259" key="3">
    <source>
        <dbReference type="Pfam" id="PF03734"/>
    </source>
</evidence>
<dbReference type="RefSeq" id="WP_153293279.1">
    <property type="nucleotide sequence ID" value="NZ_CP045643.1"/>
</dbReference>
<keyword evidence="2" id="KW-0732">Signal</keyword>
<sequence>MAASAACGVLLTAVTACGAVTAWTSPGEAPGGEGPAASARPRPAPAPRAESSSRVPGIGDRMWERVPADTSQVVVVYGDHEDSPDGLVVLYERRGTGWERTDGWRAHNGRLGWTTDHHMDDERTPAGVFTLSDAGGALDDPGSLLRYRQDAHAFAPPAGTDEAHRHDFDYVVAIDYNRLRGTPPYDWSRPLGEDKGGGIWLHLDHGDGTSGCVTVPEDGMRTLLRTLDPLRRPVVVMGDREYLRG</sequence>
<dbReference type="KEGG" id="sfy:GFH48_36575"/>
<feature type="chain" id="PRO_5039584495" evidence="2">
    <location>
        <begin position="19"/>
        <end position="245"/>
    </location>
</feature>
<dbReference type="Pfam" id="PF03734">
    <property type="entry name" value="YkuD"/>
    <property type="match status" value="1"/>
</dbReference>
<accession>A0A5Q0LRP7</accession>
<proteinExistence type="predicted"/>
<protein>
    <submittedName>
        <fullName evidence="4">L,D-transpeptidase family protein</fullName>
    </submittedName>
</protein>
<keyword evidence="5" id="KW-1185">Reference proteome</keyword>
<feature type="signal peptide" evidence="2">
    <location>
        <begin position="1"/>
        <end position="18"/>
    </location>
</feature>
<dbReference type="GO" id="GO:0016740">
    <property type="term" value="F:transferase activity"/>
    <property type="evidence" value="ECO:0007669"/>
    <property type="project" value="InterPro"/>
</dbReference>
<dbReference type="Proteomes" id="UP000326179">
    <property type="component" value="Chromosome"/>
</dbReference>
<dbReference type="InterPro" id="IPR005490">
    <property type="entry name" value="LD_TPept_cat_dom"/>
</dbReference>
<feature type="domain" description="L,D-TPase catalytic" evidence="3">
    <location>
        <begin position="104"/>
        <end position="236"/>
    </location>
</feature>
<dbReference type="AlphaFoldDB" id="A0A5Q0LRP7"/>
<dbReference type="PANTHER" id="PTHR38589">
    <property type="entry name" value="BLR0621 PROTEIN"/>
    <property type="match status" value="1"/>
</dbReference>
<evidence type="ECO:0000313" key="5">
    <source>
        <dbReference type="Proteomes" id="UP000326179"/>
    </source>
</evidence>
<reference evidence="4 5" key="1">
    <citation type="submission" date="2019-10" db="EMBL/GenBank/DDBJ databases">
        <title>A novel species.</title>
        <authorList>
            <person name="Gao J."/>
        </authorList>
    </citation>
    <scope>NUCLEOTIDE SEQUENCE [LARGE SCALE GENOMIC DNA]</scope>
    <source>
        <strain evidence="4 5">QMT-28</strain>
    </source>
</reference>
<dbReference type="EMBL" id="CP045643">
    <property type="protein sequence ID" value="QFZ79126.1"/>
    <property type="molecule type" value="Genomic_DNA"/>
</dbReference>
<feature type="compositionally biased region" description="Low complexity" evidence="1">
    <location>
        <begin position="35"/>
        <end position="54"/>
    </location>
</feature>